<dbReference type="EMBL" id="QNRK01000002">
    <property type="protein sequence ID" value="RBP17695.1"/>
    <property type="molecule type" value="Genomic_DNA"/>
</dbReference>
<dbReference type="GO" id="GO:0005615">
    <property type="term" value="C:extracellular space"/>
    <property type="evidence" value="ECO:0007669"/>
    <property type="project" value="InterPro"/>
</dbReference>
<dbReference type="AlphaFoldDB" id="A0A366FVC1"/>
<name>A0A366FVC1_9HYPH</name>
<accession>A0A366FVC1</accession>
<keyword evidence="2" id="KW-0964">Secreted</keyword>
<dbReference type="SMART" id="SM00710">
    <property type="entry name" value="PbH1"/>
    <property type="match status" value="6"/>
</dbReference>
<reference evidence="5 6" key="1">
    <citation type="submission" date="2018-06" db="EMBL/GenBank/DDBJ databases">
        <title>Genomic Encyclopedia of Type Strains, Phase IV (KMG-IV): sequencing the most valuable type-strain genomes for metagenomic binning, comparative biology and taxonomic classification.</title>
        <authorList>
            <person name="Goeker M."/>
        </authorList>
    </citation>
    <scope>NUCLEOTIDE SEQUENCE [LARGE SCALE GENOMIC DNA]</scope>
    <source>
        <strain evidence="5 6">DSM 24875</strain>
    </source>
</reference>
<evidence type="ECO:0000313" key="6">
    <source>
        <dbReference type="Proteomes" id="UP000253529"/>
    </source>
</evidence>
<dbReference type="InterPro" id="IPR011050">
    <property type="entry name" value="Pectin_lyase_fold/virulence"/>
</dbReference>
<dbReference type="Gene3D" id="2.150.10.10">
    <property type="entry name" value="Serralysin-like metalloprotease, C-terminal"/>
    <property type="match status" value="1"/>
</dbReference>
<dbReference type="InterPro" id="IPR012334">
    <property type="entry name" value="Pectin_lyas_fold"/>
</dbReference>
<dbReference type="RefSeq" id="WP_113887647.1">
    <property type="nucleotide sequence ID" value="NZ_QNRK01000002.1"/>
</dbReference>
<organism evidence="5 6">
    <name type="scientific">Roseiarcus fermentans</name>
    <dbReference type="NCBI Taxonomy" id="1473586"/>
    <lineage>
        <taxon>Bacteria</taxon>
        <taxon>Pseudomonadati</taxon>
        <taxon>Pseudomonadota</taxon>
        <taxon>Alphaproteobacteria</taxon>
        <taxon>Hyphomicrobiales</taxon>
        <taxon>Roseiarcaceae</taxon>
        <taxon>Roseiarcus</taxon>
    </lineage>
</organism>
<dbReference type="SUPFAM" id="SSF51126">
    <property type="entry name" value="Pectin lyase-like"/>
    <property type="match status" value="1"/>
</dbReference>
<feature type="domain" description="Peptidase M10 serralysin C-terminal" evidence="4">
    <location>
        <begin position="335"/>
        <end position="456"/>
    </location>
</feature>
<evidence type="ECO:0000313" key="5">
    <source>
        <dbReference type="EMBL" id="RBP17695.1"/>
    </source>
</evidence>
<dbReference type="Proteomes" id="UP000253529">
    <property type="component" value="Unassembled WGS sequence"/>
</dbReference>
<proteinExistence type="predicted"/>
<dbReference type="GO" id="GO:0005509">
    <property type="term" value="F:calcium ion binding"/>
    <property type="evidence" value="ECO:0007669"/>
    <property type="project" value="InterPro"/>
</dbReference>
<dbReference type="InterPro" id="IPR013858">
    <property type="entry name" value="Peptidase_M10B_C"/>
</dbReference>
<dbReference type="SUPFAM" id="SSF51120">
    <property type="entry name" value="beta-Roll"/>
    <property type="match status" value="1"/>
</dbReference>
<dbReference type="InterPro" id="IPR006626">
    <property type="entry name" value="PbH1"/>
</dbReference>
<evidence type="ECO:0000256" key="3">
    <source>
        <dbReference type="ARBA" id="ARBA00022737"/>
    </source>
</evidence>
<dbReference type="InterPro" id="IPR011049">
    <property type="entry name" value="Serralysin-like_metalloprot_C"/>
</dbReference>
<dbReference type="OrthoDB" id="7872830at2"/>
<sequence>MYTSVELQLLRNADPGVKIPGIDTPTGNLLAKATLKPLSAIGAGLPFSYDPSQNVVYVTQAGAVLSGYDLGNAQVIVKASDVTIKNCTFSATSGYFAVRTENNAANMTVTNCTFDSGDIPSGLACWIHSPGSVTVTNNRFIDTPADGVDVTGGGTISGNYFSGSGYTSNGQHPDGIWITNQTAPMTISDNFIDWSTNANSVYGTNDCIRITGEQGPVSNLTITGNFLLNGTTSIQAVNVASQSPLSAISISNNFMGFGKVYSIYPGSTSGITETGNVVFDYTNSAYSTKAWTAYQAAGLPTPTLLASANGSVVNAAASTGAVTLYAGQAATIDGGAHENNCVGGFGVQNIWAGTGANIFTYLSPADSTAAASDLITNFDPAKDVIDLSHIDASLAPGVQQAFAFIGSSAFSGASGQVRVQLDATDNQTLVEATLAGDASPDLEIHIAGLMPLTAANFALTAAQSKAAMANGLAVSDPLSAYWPLAEHQYTNVKGRAYTSYTSISSGSYLVADDLNLTASSGEIELFAPGGAATGSVTISRGNAQETITGSGKTDSLTFHPTETIQAGGGAPSVFALSKGFGAETIAGFVASGAGADTLELSTAAFTYLNAGMSQAQDLAAVLATASSGPSGTTIADSYGDRLTLAGVAAATLVSNPKAVTFA</sequence>
<dbReference type="Pfam" id="PF08548">
    <property type="entry name" value="Peptidase_M10_C"/>
    <property type="match status" value="1"/>
</dbReference>
<evidence type="ECO:0000256" key="1">
    <source>
        <dbReference type="ARBA" id="ARBA00004613"/>
    </source>
</evidence>
<evidence type="ECO:0000256" key="2">
    <source>
        <dbReference type="ARBA" id="ARBA00022525"/>
    </source>
</evidence>
<comment type="subcellular location">
    <subcellularLocation>
        <location evidence="1">Secreted</location>
    </subcellularLocation>
</comment>
<comment type="caution">
    <text evidence="5">The sequence shown here is derived from an EMBL/GenBank/DDBJ whole genome shotgun (WGS) entry which is preliminary data.</text>
</comment>
<keyword evidence="3" id="KW-0677">Repeat</keyword>
<protein>
    <submittedName>
        <fullName evidence="5">Peptidase M10/serralysin-like protein</fullName>
    </submittedName>
</protein>
<evidence type="ECO:0000259" key="4">
    <source>
        <dbReference type="Pfam" id="PF08548"/>
    </source>
</evidence>
<keyword evidence="6" id="KW-1185">Reference proteome</keyword>
<dbReference type="Gene3D" id="2.160.20.10">
    <property type="entry name" value="Single-stranded right-handed beta-helix, Pectin lyase-like"/>
    <property type="match status" value="1"/>
</dbReference>
<gene>
    <name evidence="5" type="ORF">DFR50_102187</name>
</gene>